<dbReference type="GO" id="GO:0005886">
    <property type="term" value="C:plasma membrane"/>
    <property type="evidence" value="ECO:0007669"/>
    <property type="project" value="UniProtKB-SubCell"/>
</dbReference>
<comment type="subcellular location">
    <subcellularLocation>
        <location evidence="1">Cell membrane</location>
    </subcellularLocation>
    <subcellularLocation>
        <location evidence="2">Cytoplasm</location>
        <location evidence="2">Cytosol</location>
    </subcellularLocation>
</comment>
<dbReference type="GO" id="GO:0046854">
    <property type="term" value="P:phosphatidylinositol phosphate biosynthetic process"/>
    <property type="evidence" value="ECO:0007669"/>
    <property type="project" value="TreeGrafter"/>
</dbReference>
<gene>
    <name evidence="8" type="ORF">FQN60_007515</name>
</gene>
<dbReference type="PANTHER" id="PTHR31220">
    <property type="entry name" value="HYCCIN RELATED"/>
    <property type="match status" value="1"/>
</dbReference>
<feature type="compositionally biased region" description="Polar residues" evidence="7">
    <location>
        <begin position="752"/>
        <end position="761"/>
    </location>
</feature>
<feature type="compositionally biased region" description="Basic and acidic residues" evidence="7">
    <location>
        <begin position="26"/>
        <end position="35"/>
    </location>
</feature>
<feature type="region of interest" description="Disordered" evidence="7">
    <location>
        <begin position="744"/>
        <end position="769"/>
    </location>
</feature>
<feature type="compositionally biased region" description="Basic and acidic residues" evidence="7">
    <location>
        <begin position="567"/>
        <end position="580"/>
    </location>
</feature>
<feature type="region of interest" description="Disordered" evidence="7">
    <location>
        <begin position="24"/>
        <end position="45"/>
    </location>
</feature>
<keyword evidence="9" id="KW-1185">Reference proteome</keyword>
<keyword evidence="5" id="KW-0472">Membrane</keyword>
<comment type="caution">
    <text evidence="8">The sequence shown here is derived from an EMBL/GenBank/DDBJ whole genome shotgun (WGS) entry which is preliminary data.</text>
</comment>
<keyword evidence="4" id="KW-0963">Cytoplasm</keyword>
<evidence type="ECO:0000313" key="8">
    <source>
        <dbReference type="EMBL" id="KAA8585946.1"/>
    </source>
</evidence>
<evidence type="ECO:0000256" key="1">
    <source>
        <dbReference type="ARBA" id="ARBA00004236"/>
    </source>
</evidence>
<dbReference type="AlphaFoldDB" id="A0A5J5CZ57"/>
<feature type="region of interest" description="Disordered" evidence="7">
    <location>
        <begin position="658"/>
        <end position="682"/>
    </location>
</feature>
<dbReference type="PANTHER" id="PTHR31220:SF4">
    <property type="entry name" value="HYCCIN"/>
    <property type="match status" value="1"/>
</dbReference>
<evidence type="ECO:0000256" key="6">
    <source>
        <dbReference type="ARBA" id="ARBA00034482"/>
    </source>
</evidence>
<comment type="similarity">
    <text evidence="6">Belongs to the Hyccin family.</text>
</comment>
<keyword evidence="3" id="KW-1003">Cell membrane</keyword>
<proteinExistence type="inferred from homology"/>
<evidence type="ECO:0000256" key="5">
    <source>
        <dbReference type="ARBA" id="ARBA00023136"/>
    </source>
</evidence>
<evidence type="ECO:0000313" key="9">
    <source>
        <dbReference type="Proteomes" id="UP000327493"/>
    </source>
</evidence>
<dbReference type="Proteomes" id="UP000327493">
    <property type="component" value="Chromosome 14"/>
</dbReference>
<feature type="region of interest" description="Disordered" evidence="7">
    <location>
        <begin position="533"/>
        <end position="581"/>
    </location>
</feature>
<dbReference type="GO" id="GO:0005829">
    <property type="term" value="C:cytosol"/>
    <property type="evidence" value="ECO:0007669"/>
    <property type="project" value="UniProtKB-SubCell"/>
</dbReference>
<dbReference type="GO" id="GO:0072659">
    <property type="term" value="P:protein localization to plasma membrane"/>
    <property type="evidence" value="ECO:0007669"/>
    <property type="project" value="TreeGrafter"/>
</dbReference>
<name>A0A5J5CZ57_9PERO</name>
<evidence type="ECO:0000256" key="7">
    <source>
        <dbReference type="SAM" id="MobiDB-lite"/>
    </source>
</evidence>
<dbReference type="InterPro" id="IPR018619">
    <property type="entry name" value="Hyccin"/>
</dbReference>
<reference evidence="8 9" key="1">
    <citation type="submission" date="2019-08" db="EMBL/GenBank/DDBJ databases">
        <title>A chromosome-level genome assembly, high-density linkage maps, and genome scans reveal the genomic architecture of hybrid incompatibilities underlying speciation via character displacement in darters (Percidae: Etheostominae).</title>
        <authorList>
            <person name="Moran R.L."/>
            <person name="Catchen J.M."/>
            <person name="Fuller R.C."/>
        </authorList>
    </citation>
    <scope>NUCLEOTIDE SEQUENCE [LARGE SCALE GENOMIC DNA]</scope>
    <source>
        <strain evidence="8">EspeVRDwgs_2016</strain>
        <tissue evidence="8">Muscle</tissue>
    </source>
</reference>
<dbReference type="EMBL" id="VOFY01000014">
    <property type="protein sequence ID" value="KAA8585946.1"/>
    <property type="molecule type" value="Genomic_DNA"/>
</dbReference>
<feature type="compositionally biased region" description="Basic and acidic residues" evidence="7">
    <location>
        <begin position="544"/>
        <end position="554"/>
    </location>
</feature>
<accession>A0A5J5CZ57</accession>
<evidence type="ECO:0000256" key="3">
    <source>
        <dbReference type="ARBA" id="ARBA00022475"/>
    </source>
</evidence>
<dbReference type="Pfam" id="PF09790">
    <property type="entry name" value="Hyccin"/>
    <property type="match status" value="1"/>
</dbReference>
<sequence>MLRFVCCCCFSSENSANERQALLHPRPSDLNEARSARQSRPTHSDRQIVMRIGRLAMRQVCVPELDQRFSDMAETFNEQHERYEAMVRHISNLRQSCGCNQNDTMALTECVRMIRAEHEARYRVSLKMKGYDFSLNVVPVGESDVEPLPPHLSLAQDEVKVTSESAKAIISKGTTLQELIGWLLRSKDQMAEQVKGAAATYQEQGRLSENLEENLKEVEVTPLQMREHVGYGPRSGGGMATLPDNAVSTYAASLKDKGALVPALYKVMRENYSDLLEPVCHQLFEFYRSGEPQLQRFTLQFLPELLWSLLSEIVDKDGQSKILSFTVPSLSKPSVYHEPSAIGSIALTEGALANHGLSRVVYSGPHLQRETFTAQNRFEVLTFLLLCYNAALSYMTSTSLQSLCQLSSRVCICGYPRQQIRRYKGISTRLTVTSEFLVQLITGIHYAVDCKQNVGNAIKSSLHGAALKSNNKEGARSIQVEITPTSSRISRNAVTSLSIRGHRWKRHESQEVSVDSEAAVGGVAIPEISVTGVSGERMANGDSLRPRPDGRAQPDCDPLGATSEVSLDPRGHDSGTRGQEEPVLNSCPSFPMPHSWGNLDAVDLGSPDELMDISEVDEGVWPGGFGPDTTPPTITISNSVTTLNLGAKAMKKCWLGGRTSKDKEAGPLTTGRAASENAELSGKRLTLTSSQSVPKAGALTSLTRTASAVFSRSFEQVASGNAPPSSNHTASEVGRYSCSLQEDGQGYLSPVPNHTQRSPSFSVHLGTDL</sequence>
<evidence type="ECO:0000256" key="2">
    <source>
        <dbReference type="ARBA" id="ARBA00004514"/>
    </source>
</evidence>
<organism evidence="8 9">
    <name type="scientific">Etheostoma spectabile</name>
    <name type="common">orangethroat darter</name>
    <dbReference type="NCBI Taxonomy" id="54343"/>
    <lineage>
        <taxon>Eukaryota</taxon>
        <taxon>Metazoa</taxon>
        <taxon>Chordata</taxon>
        <taxon>Craniata</taxon>
        <taxon>Vertebrata</taxon>
        <taxon>Euteleostomi</taxon>
        <taxon>Actinopterygii</taxon>
        <taxon>Neopterygii</taxon>
        <taxon>Teleostei</taxon>
        <taxon>Neoteleostei</taxon>
        <taxon>Acanthomorphata</taxon>
        <taxon>Eupercaria</taxon>
        <taxon>Perciformes</taxon>
        <taxon>Percoidei</taxon>
        <taxon>Percidae</taxon>
        <taxon>Etheostomatinae</taxon>
        <taxon>Etheostoma</taxon>
    </lineage>
</organism>
<protein>
    <submittedName>
        <fullName evidence="8">Uncharacterized protein</fullName>
    </submittedName>
</protein>
<evidence type="ECO:0000256" key="4">
    <source>
        <dbReference type="ARBA" id="ARBA00022490"/>
    </source>
</evidence>